<dbReference type="PROSITE" id="PS50949">
    <property type="entry name" value="HTH_GNTR"/>
    <property type="match status" value="1"/>
</dbReference>
<dbReference type="InterPro" id="IPR000524">
    <property type="entry name" value="Tscrpt_reg_HTH_GntR"/>
</dbReference>
<name>A0ABQ2MMD1_9ACTN</name>
<keyword evidence="2" id="KW-0238">DNA-binding</keyword>
<dbReference type="PANTHER" id="PTHR43537">
    <property type="entry name" value="TRANSCRIPTIONAL REGULATOR, GNTR FAMILY"/>
    <property type="match status" value="1"/>
</dbReference>
<dbReference type="Gene3D" id="1.10.10.10">
    <property type="entry name" value="Winged helix-like DNA-binding domain superfamily/Winged helix DNA-binding domain"/>
    <property type="match status" value="1"/>
</dbReference>
<comment type="caution">
    <text evidence="5">The sequence shown here is derived from an EMBL/GenBank/DDBJ whole genome shotgun (WGS) entry which is preliminary data.</text>
</comment>
<dbReference type="SUPFAM" id="SSF46785">
    <property type="entry name" value="Winged helix' DNA-binding domain"/>
    <property type="match status" value="1"/>
</dbReference>
<dbReference type="InterPro" id="IPR036390">
    <property type="entry name" value="WH_DNA-bd_sf"/>
</dbReference>
<dbReference type="Proteomes" id="UP000631535">
    <property type="component" value="Unassembled WGS sequence"/>
</dbReference>
<dbReference type="InterPro" id="IPR008920">
    <property type="entry name" value="TF_FadR/GntR_C"/>
</dbReference>
<dbReference type="RefSeq" id="WP_189038361.1">
    <property type="nucleotide sequence ID" value="NZ_BMMP01000012.1"/>
</dbReference>
<keyword evidence="3" id="KW-0804">Transcription</keyword>
<dbReference type="EMBL" id="BMMP01000012">
    <property type="protein sequence ID" value="GGO52790.1"/>
    <property type="molecule type" value="Genomic_DNA"/>
</dbReference>
<dbReference type="Pfam" id="PF07729">
    <property type="entry name" value="FCD"/>
    <property type="match status" value="1"/>
</dbReference>
<dbReference type="SMART" id="SM00895">
    <property type="entry name" value="FCD"/>
    <property type="match status" value="1"/>
</dbReference>
<dbReference type="CDD" id="cd07377">
    <property type="entry name" value="WHTH_GntR"/>
    <property type="match status" value="1"/>
</dbReference>
<evidence type="ECO:0000256" key="3">
    <source>
        <dbReference type="ARBA" id="ARBA00023163"/>
    </source>
</evidence>
<organism evidence="5 6">
    <name type="scientific">Streptomyces daqingensis</name>
    <dbReference type="NCBI Taxonomy" id="1472640"/>
    <lineage>
        <taxon>Bacteria</taxon>
        <taxon>Bacillati</taxon>
        <taxon>Actinomycetota</taxon>
        <taxon>Actinomycetes</taxon>
        <taxon>Kitasatosporales</taxon>
        <taxon>Streptomycetaceae</taxon>
        <taxon>Streptomyces</taxon>
    </lineage>
</organism>
<sequence>MTADAGSGLELTELAADRALLGRTSTAERVAGILRERIAQGFFLPGVRLSEERIGSALGVSRNTLREAFRLLTHERLLVHRLNKGAFVRVLSAADIADIYRVRKLVECAAVRGLGEPPHPLKDVAAAVEAGEQAAARSQWNDCGTANIHFHQALAGLAGSERTDDLMRGVLAELRLAFHVMDDPRRFYEPYLARNREILTSLENGDAAAAERMLGYYLEDSRRQVIEAYPEQPAHGSGSGLR</sequence>
<gene>
    <name evidence="5" type="ORF">GCM10012287_37910</name>
</gene>
<accession>A0ABQ2MMD1</accession>
<evidence type="ECO:0000259" key="4">
    <source>
        <dbReference type="PROSITE" id="PS50949"/>
    </source>
</evidence>
<evidence type="ECO:0000256" key="2">
    <source>
        <dbReference type="ARBA" id="ARBA00023125"/>
    </source>
</evidence>
<dbReference type="SUPFAM" id="SSF48008">
    <property type="entry name" value="GntR ligand-binding domain-like"/>
    <property type="match status" value="1"/>
</dbReference>
<dbReference type="Pfam" id="PF00392">
    <property type="entry name" value="GntR"/>
    <property type="match status" value="1"/>
</dbReference>
<dbReference type="InterPro" id="IPR011711">
    <property type="entry name" value="GntR_C"/>
</dbReference>
<keyword evidence="6" id="KW-1185">Reference proteome</keyword>
<evidence type="ECO:0000256" key="1">
    <source>
        <dbReference type="ARBA" id="ARBA00023015"/>
    </source>
</evidence>
<evidence type="ECO:0000313" key="5">
    <source>
        <dbReference type="EMBL" id="GGO52790.1"/>
    </source>
</evidence>
<dbReference type="PANTHER" id="PTHR43537:SF45">
    <property type="entry name" value="GNTR FAMILY REGULATORY PROTEIN"/>
    <property type="match status" value="1"/>
</dbReference>
<dbReference type="Gene3D" id="1.20.120.530">
    <property type="entry name" value="GntR ligand-binding domain-like"/>
    <property type="match status" value="1"/>
</dbReference>
<feature type="domain" description="HTH gntR-type" evidence="4">
    <location>
        <begin position="24"/>
        <end position="91"/>
    </location>
</feature>
<proteinExistence type="predicted"/>
<dbReference type="InterPro" id="IPR036388">
    <property type="entry name" value="WH-like_DNA-bd_sf"/>
</dbReference>
<keyword evidence="1" id="KW-0805">Transcription regulation</keyword>
<protein>
    <submittedName>
        <fullName evidence="5">GntR family transcriptional regulator</fullName>
    </submittedName>
</protein>
<dbReference type="SMART" id="SM00345">
    <property type="entry name" value="HTH_GNTR"/>
    <property type="match status" value="1"/>
</dbReference>
<reference evidence="6" key="1">
    <citation type="journal article" date="2019" name="Int. J. Syst. Evol. Microbiol.">
        <title>The Global Catalogue of Microorganisms (GCM) 10K type strain sequencing project: providing services to taxonomists for standard genome sequencing and annotation.</title>
        <authorList>
            <consortium name="The Broad Institute Genomics Platform"/>
            <consortium name="The Broad Institute Genome Sequencing Center for Infectious Disease"/>
            <person name="Wu L."/>
            <person name="Ma J."/>
        </authorList>
    </citation>
    <scope>NUCLEOTIDE SEQUENCE [LARGE SCALE GENOMIC DNA]</scope>
    <source>
        <strain evidence="6">CGMCC 4.7178</strain>
    </source>
</reference>
<evidence type="ECO:0000313" key="6">
    <source>
        <dbReference type="Proteomes" id="UP000631535"/>
    </source>
</evidence>